<evidence type="ECO:0000313" key="2">
    <source>
        <dbReference type="Proteomes" id="UP000219612"/>
    </source>
</evidence>
<evidence type="ECO:0000313" key="1">
    <source>
        <dbReference type="EMBL" id="SNY53599.1"/>
    </source>
</evidence>
<dbReference type="EMBL" id="OBDY01000014">
    <property type="protein sequence ID" value="SNY53599.1"/>
    <property type="molecule type" value="Genomic_DNA"/>
</dbReference>
<gene>
    <name evidence="1" type="ORF">SAMN05421748_11485</name>
</gene>
<accession>A0A285IZW5</accession>
<keyword evidence="2" id="KW-1185">Reference proteome</keyword>
<proteinExistence type="predicted"/>
<reference evidence="1 2" key="1">
    <citation type="submission" date="2017-09" db="EMBL/GenBank/DDBJ databases">
        <authorList>
            <person name="Ehlers B."/>
            <person name="Leendertz F.H."/>
        </authorList>
    </citation>
    <scope>NUCLEOTIDE SEQUENCE [LARGE SCALE GENOMIC DNA]</scope>
    <source>
        <strain evidence="1 2">CGMCC 4.6857</strain>
    </source>
</reference>
<protein>
    <submittedName>
        <fullName evidence="1">Uncharacterized protein</fullName>
    </submittedName>
</protein>
<dbReference type="Proteomes" id="UP000219612">
    <property type="component" value="Unassembled WGS sequence"/>
</dbReference>
<dbReference type="AlphaFoldDB" id="A0A285IZW5"/>
<name>A0A285IZW5_9ACTN</name>
<sequence>MVGSRHPAGIGLRCYVRGTGAGGRTDPGRTKSITAAATVRAMTRTTSAVLITALIAAGVAGCDAGGRGRSAGPSASTSAAPQQLLALGQEWVRCMRDKGMTRMPDAQLTPEGYLQFPNQGGYEWKRDLAAHPGIIEACKSIEDRYPPNAFRPKQAVTAEDLRKLAEFAKCVRQHGLPAWPDPNAAGEFDLRGTSLANGISGRQSEALDKACKHIWSGDIKVHDNGGGKK</sequence>
<organism evidence="1 2">
    <name type="scientific">Paractinoplanes atraurantiacus</name>
    <dbReference type="NCBI Taxonomy" id="1036182"/>
    <lineage>
        <taxon>Bacteria</taxon>
        <taxon>Bacillati</taxon>
        <taxon>Actinomycetota</taxon>
        <taxon>Actinomycetes</taxon>
        <taxon>Micromonosporales</taxon>
        <taxon>Micromonosporaceae</taxon>
        <taxon>Paractinoplanes</taxon>
    </lineage>
</organism>